<dbReference type="GO" id="GO:0000287">
    <property type="term" value="F:magnesium ion binding"/>
    <property type="evidence" value="ECO:0007669"/>
    <property type="project" value="UniProtKB-UniRule"/>
</dbReference>
<keyword evidence="2 4" id="KW-0808">Transferase</keyword>
<feature type="binding site" evidence="4">
    <location>
        <position position="131"/>
    </location>
    <ligand>
        <name>Mg(2+)</name>
        <dbReference type="ChEBI" id="CHEBI:18420"/>
    </ligand>
</feature>
<dbReference type="GO" id="GO:0008757">
    <property type="term" value="F:S-adenosylmethionine-dependent methyltransferase activity"/>
    <property type="evidence" value="ECO:0007669"/>
    <property type="project" value="TreeGrafter"/>
</dbReference>
<organism evidence="5 6">
    <name type="scientific">Lactonifactor longoviformis DSM 17459</name>
    <dbReference type="NCBI Taxonomy" id="1122155"/>
    <lineage>
        <taxon>Bacteria</taxon>
        <taxon>Bacillati</taxon>
        <taxon>Bacillota</taxon>
        <taxon>Clostridia</taxon>
        <taxon>Eubacteriales</taxon>
        <taxon>Clostridiaceae</taxon>
        <taxon>Lactonifactor</taxon>
    </lineage>
</organism>
<dbReference type="OrthoDB" id="9799672at2"/>
<dbReference type="EC" id="2.1.1.-" evidence="4"/>
<keyword evidence="1 4" id="KW-0489">Methyltransferase</keyword>
<sequence>MIVEERMAAYINSLDRGNTPFLDQLEIEAVQNRVPIIRREMQSFLKVLLLSLRPLNILEVGTAVGFSALLMSEYAPQGCRITTIENYDKRIPIARENFKKAGKEDVITLLEGDAADILRDLDDRYDLIFMDAAKGQYIHFLPEILRLLRTGGVLLSDNVLQDGDIIESHFAVERRNRTIYKRMREYLYTLKHHEQLETAILPLGDGVTMSTKIK</sequence>
<dbReference type="InterPro" id="IPR002935">
    <property type="entry name" value="SAM_O-MeTrfase"/>
</dbReference>
<reference evidence="5 6" key="1">
    <citation type="submission" date="2016-11" db="EMBL/GenBank/DDBJ databases">
        <authorList>
            <person name="Jaros S."/>
            <person name="Januszkiewicz K."/>
            <person name="Wedrychowicz H."/>
        </authorList>
    </citation>
    <scope>NUCLEOTIDE SEQUENCE [LARGE SCALE GENOMIC DNA]</scope>
    <source>
        <strain evidence="5 6">DSM 17459</strain>
    </source>
</reference>
<dbReference type="InterPro" id="IPR050362">
    <property type="entry name" value="Cation-dep_OMT"/>
</dbReference>
<feature type="binding site" evidence="4">
    <location>
        <position position="67"/>
    </location>
    <ligand>
        <name>S-adenosyl-L-methionine</name>
        <dbReference type="ChEBI" id="CHEBI:59789"/>
    </ligand>
</feature>
<accession>A0A1M4U6R9</accession>
<protein>
    <recommendedName>
        <fullName evidence="4">tRNA 5-hydroxyuridine methyltransferase</fullName>
        <ecNumber evidence="4">2.1.1.-</ecNumber>
    </recommendedName>
    <alternativeName>
        <fullName evidence="4">ho5U methyltransferase</fullName>
    </alternativeName>
</protein>
<gene>
    <name evidence="4" type="primary">trmR</name>
    <name evidence="5" type="ORF">SAMN02745158_00760</name>
</gene>
<comment type="subunit">
    <text evidence="4">Homodimer.</text>
</comment>
<name>A0A1M4U6R9_9CLOT</name>
<dbReference type="CDD" id="cd02440">
    <property type="entry name" value="AdoMet_MTases"/>
    <property type="match status" value="1"/>
</dbReference>
<keyword evidence="4" id="KW-0479">Metal-binding</keyword>
<keyword evidence="4" id="KW-0819">tRNA processing</keyword>
<dbReference type="InterPro" id="IPR043675">
    <property type="entry name" value="TrmR_methyltr"/>
</dbReference>
<dbReference type="PANTHER" id="PTHR10509">
    <property type="entry name" value="O-METHYLTRANSFERASE-RELATED"/>
    <property type="match status" value="1"/>
</dbReference>
<dbReference type="InterPro" id="IPR029063">
    <property type="entry name" value="SAM-dependent_MTases_sf"/>
</dbReference>
<evidence type="ECO:0000313" key="5">
    <source>
        <dbReference type="EMBL" id="SHE52346.1"/>
    </source>
</evidence>
<keyword evidence="3 4" id="KW-0949">S-adenosyl-L-methionine</keyword>
<dbReference type="GO" id="GO:0030488">
    <property type="term" value="P:tRNA methylation"/>
    <property type="evidence" value="ECO:0007669"/>
    <property type="project" value="UniProtKB-UniRule"/>
</dbReference>
<dbReference type="STRING" id="1122155.SAMN02745158_00760"/>
<dbReference type="Gene3D" id="3.40.50.150">
    <property type="entry name" value="Vaccinia Virus protein VP39"/>
    <property type="match status" value="1"/>
</dbReference>
<evidence type="ECO:0000256" key="1">
    <source>
        <dbReference type="ARBA" id="ARBA00022603"/>
    </source>
</evidence>
<dbReference type="Proteomes" id="UP000184245">
    <property type="component" value="Unassembled WGS sequence"/>
</dbReference>
<dbReference type="PANTHER" id="PTHR10509:SF14">
    <property type="entry name" value="CAFFEOYL-COA O-METHYLTRANSFERASE 3-RELATED"/>
    <property type="match status" value="1"/>
</dbReference>
<dbReference type="GO" id="GO:0016300">
    <property type="term" value="F:tRNA (uridine) methyltransferase activity"/>
    <property type="evidence" value="ECO:0007669"/>
    <property type="project" value="UniProtKB-UniRule"/>
</dbReference>
<comment type="similarity">
    <text evidence="4">Belongs to the class I-like SAM-binding methyltransferase superfamily. Cation-dependent O-methyltransferase family.</text>
</comment>
<keyword evidence="6" id="KW-1185">Reference proteome</keyword>
<dbReference type="RefSeq" id="WP_072849122.1">
    <property type="nucleotide sequence ID" value="NZ_FQVI01000002.1"/>
</dbReference>
<feature type="binding site" evidence="4">
    <location>
        <position position="157"/>
    </location>
    <ligand>
        <name>Mg(2+)</name>
        <dbReference type="ChEBI" id="CHEBI:18420"/>
    </ligand>
</feature>
<dbReference type="GO" id="GO:0008171">
    <property type="term" value="F:O-methyltransferase activity"/>
    <property type="evidence" value="ECO:0007669"/>
    <property type="project" value="InterPro"/>
</dbReference>
<feature type="binding site" evidence="4">
    <location>
        <position position="158"/>
    </location>
    <ligand>
        <name>Mg(2+)</name>
        <dbReference type="ChEBI" id="CHEBI:18420"/>
    </ligand>
</feature>
<evidence type="ECO:0000256" key="2">
    <source>
        <dbReference type="ARBA" id="ARBA00022679"/>
    </source>
</evidence>
<feature type="binding site" evidence="4">
    <location>
        <position position="131"/>
    </location>
    <ligand>
        <name>S-adenosyl-L-methionine</name>
        <dbReference type="ChEBI" id="CHEBI:59789"/>
    </ligand>
</feature>
<evidence type="ECO:0000313" key="6">
    <source>
        <dbReference type="Proteomes" id="UP000184245"/>
    </source>
</evidence>
<dbReference type="Pfam" id="PF01596">
    <property type="entry name" value="Methyltransf_3"/>
    <property type="match status" value="1"/>
</dbReference>
<proteinExistence type="inferred from homology"/>
<dbReference type="HAMAP" id="MF_02217">
    <property type="entry name" value="TrmR_methyltr"/>
    <property type="match status" value="1"/>
</dbReference>
<evidence type="ECO:0000256" key="3">
    <source>
        <dbReference type="ARBA" id="ARBA00022691"/>
    </source>
</evidence>
<keyword evidence="4" id="KW-0460">Magnesium</keyword>
<dbReference type="PROSITE" id="PS51682">
    <property type="entry name" value="SAM_OMT_I"/>
    <property type="match status" value="1"/>
</dbReference>
<feature type="binding site" evidence="4">
    <location>
        <position position="37"/>
    </location>
    <ligand>
        <name>S-adenosyl-L-methionine</name>
        <dbReference type="ChEBI" id="CHEBI:59789"/>
    </ligand>
</feature>
<dbReference type="SUPFAM" id="SSF53335">
    <property type="entry name" value="S-adenosyl-L-methionine-dependent methyltransferases"/>
    <property type="match status" value="1"/>
</dbReference>
<feature type="binding site" evidence="4">
    <location>
        <position position="85"/>
    </location>
    <ligand>
        <name>S-adenosyl-L-methionine</name>
        <dbReference type="ChEBI" id="CHEBI:59789"/>
    </ligand>
</feature>
<dbReference type="AlphaFoldDB" id="A0A1M4U6R9"/>
<feature type="binding site" evidence="4">
    <location>
        <begin position="113"/>
        <end position="114"/>
    </location>
    <ligand>
        <name>S-adenosyl-L-methionine</name>
        <dbReference type="ChEBI" id="CHEBI:59789"/>
    </ligand>
</feature>
<evidence type="ECO:0000256" key="4">
    <source>
        <dbReference type="HAMAP-Rule" id="MF_02217"/>
    </source>
</evidence>
<comment type="function">
    <text evidence="4">Catalyzes the methylation of 5-hydroxyuridine (ho5U) to form 5-methoxyuridine (mo5U) at position 34 in tRNAs.</text>
</comment>
<comment type="catalytic activity">
    <reaction evidence="4">
        <text>5-hydroxyuridine(34) in tRNA + S-adenosyl-L-methionine = 5-methoxyuridine(34) in tRNA + S-adenosyl-L-homocysteine + H(+)</text>
        <dbReference type="Rhea" id="RHEA:60524"/>
        <dbReference type="Rhea" id="RHEA-COMP:13381"/>
        <dbReference type="Rhea" id="RHEA-COMP:15591"/>
        <dbReference type="ChEBI" id="CHEBI:15378"/>
        <dbReference type="ChEBI" id="CHEBI:57856"/>
        <dbReference type="ChEBI" id="CHEBI:59789"/>
        <dbReference type="ChEBI" id="CHEBI:136877"/>
        <dbReference type="ChEBI" id="CHEBI:143860"/>
    </reaction>
</comment>
<dbReference type="EMBL" id="FQVI01000002">
    <property type="protein sequence ID" value="SHE52346.1"/>
    <property type="molecule type" value="Genomic_DNA"/>
</dbReference>